<feature type="signal peptide" evidence="2">
    <location>
        <begin position="1"/>
        <end position="23"/>
    </location>
</feature>
<evidence type="ECO:0000256" key="1">
    <source>
        <dbReference type="ARBA" id="ARBA00022729"/>
    </source>
</evidence>
<dbReference type="AlphaFoldDB" id="A0A1G7RM20"/>
<name>A0A1G7RM20_9FLAO</name>
<feature type="domain" description="Secretion system C-terminal sorting" evidence="3">
    <location>
        <begin position="80"/>
        <end position="142"/>
    </location>
</feature>
<evidence type="ECO:0000256" key="2">
    <source>
        <dbReference type="SAM" id="SignalP"/>
    </source>
</evidence>
<sequence length="149" mass="16469">MKKLYFGVLLVFPLLGSAQSVIGNINSGAVSENSFSHSVGEIYVIPSNPDDANSGTLGILYQTNLKVLGINEILKDEVKIYPNPTADFINLQLSSKTKIDEAVIYDNSGRMILKTKIESDKIDLRSLNTGIYLLYFTNTDIKPIKIIKK</sequence>
<dbReference type="Pfam" id="PF18962">
    <property type="entry name" value="Por_Secre_tail"/>
    <property type="match status" value="1"/>
</dbReference>
<evidence type="ECO:0000313" key="4">
    <source>
        <dbReference type="EMBL" id="SDG11259.1"/>
    </source>
</evidence>
<dbReference type="OrthoDB" id="1270026at2"/>
<accession>A0A1G7RM20</accession>
<keyword evidence="5" id="KW-1185">Reference proteome</keyword>
<dbReference type="STRING" id="454006.SAMN05421825_2699"/>
<protein>
    <submittedName>
        <fullName evidence="4">Por secretion system C-terminal sorting domain-containing protein</fullName>
    </submittedName>
</protein>
<evidence type="ECO:0000313" key="5">
    <source>
        <dbReference type="Proteomes" id="UP000199203"/>
    </source>
</evidence>
<feature type="chain" id="PRO_5011506523" evidence="2">
    <location>
        <begin position="24"/>
        <end position="149"/>
    </location>
</feature>
<dbReference type="EMBL" id="FNBH01000003">
    <property type="protein sequence ID" value="SDG11259.1"/>
    <property type="molecule type" value="Genomic_DNA"/>
</dbReference>
<dbReference type="InterPro" id="IPR026444">
    <property type="entry name" value="Secre_tail"/>
</dbReference>
<gene>
    <name evidence="4" type="ORF">SAMN05421825_2699</name>
</gene>
<organism evidence="4 5">
    <name type="scientific">Epilithonimonas hungarica</name>
    <dbReference type="NCBI Taxonomy" id="454006"/>
    <lineage>
        <taxon>Bacteria</taxon>
        <taxon>Pseudomonadati</taxon>
        <taxon>Bacteroidota</taxon>
        <taxon>Flavobacteriia</taxon>
        <taxon>Flavobacteriales</taxon>
        <taxon>Weeksellaceae</taxon>
        <taxon>Chryseobacterium group</taxon>
        <taxon>Epilithonimonas</taxon>
    </lineage>
</organism>
<proteinExistence type="predicted"/>
<dbReference type="Proteomes" id="UP000199203">
    <property type="component" value="Unassembled WGS sequence"/>
</dbReference>
<reference evidence="5" key="1">
    <citation type="submission" date="2016-10" db="EMBL/GenBank/DDBJ databases">
        <authorList>
            <person name="Varghese N."/>
            <person name="Submissions S."/>
        </authorList>
    </citation>
    <scope>NUCLEOTIDE SEQUENCE [LARGE SCALE GENOMIC DNA]</scope>
    <source>
        <strain evidence="5">DSM 19684</strain>
    </source>
</reference>
<keyword evidence="1 2" id="KW-0732">Signal</keyword>
<dbReference type="NCBIfam" id="TIGR04183">
    <property type="entry name" value="Por_Secre_tail"/>
    <property type="match status" value="1"/>
</dbReference>
<evidence type="ECO:0000259" key="3">
    <source>
        <dbReference type="Pfam" id="PF18962"/>
    </source>
</evidence>
<dbReference type="RefSeq" id="WP_089873949.1">
    <property type="nucleotide sequence ID" value="NZ_FNBH01000003.1"/>
</dbReference>